<dbReference type="InterPro" id="IPR003347">
    <property type="entry name" value="JmjC_dom"/>
</dbReference>
<keyword evidence="1" id="KW-0479">Metal-binding</keyword>
<dbReference type="SUPFAM" id="SSF51197">
    <property type="entry name" value="Clavaminate synthase-like"/>
    <property type="match status" value="1"/>
</dbReference>
<proteinExistence type="predicted"/>
<dbReference type="AlphaFoldDB" id="A0A1V9Z2T9"/>
<dbReference type="Pfam" id="PF13621">
    <property type="entry name" value="Cupin_8"/>
    <property type="match status" value="1"/>
</dbReference>
<dbReference type="GO" id="GO:0008270">
    <property type="term" value="F:zinc ion binding"/>
    <property type="evidence" value="ECO:0007669"/>
    <property type="project" value="UniProtKB-KW"/>
</dbReference>
<feature type="domain" description="JmjC" evidence="7">
    <location>
        <begin position="240"/>
        <end position="410"/>
    </location>
</feature>
<dbReference type="InterPro" id="IPR003656">
    <property type="entry name" value="Znf_BED"/>
</dbReference>
<evidence type="ECO:0000256" key="5">
    <source>
        <dbReference type="SAM" id="MobiDB-lite"/>
    </source>
</evidence>
<feature type="region of interest" description="Disordered" evidence="5">
    <location>
        <begin position="461"/>
        <end position="528"/>
    </location>
</feature>
<dbReference type="GO" id="GO:0003677">
    <property type="term" value="F:DNA binding"/>
    <property type="evidence" value="ECO:0007669"/>
    <property type="project" value="InterPro"/>
</dbReference>
<dbReference type="PANTHER" id="PTHR12461:SF105">
    <property type="entry name" value="HYPOXIA-INDUCIBLE FACTOR 1-ALPHA INHIBITOR"/>
    <property type="match status" value="1"/>
</dbReference>
<dbReference type="Gene3D" id="2.60.120.650">
    <property type="entry name" value="Cupin"/>
    <property type="match status" value="1"/>
</dbReference>
<gene>
    <name evidence="8" type="ORF">ACHHYP_03810</name>
</gene>
<keyword evidence="3" id="KW-0862">Zinc</keyword>
<evidence type="ECO:0008006" key="10">
    <source>
        <dbReference type="Google" id="ProtNLM"/>
    </source>
</evidence>
<feature type="compositionally biased region" description="Acidic residues" evidence="5">
    <location>
        <begin position="505"/>
        <end position="519"/>
    </location>
</feature>
<keyword evidence="2 4" id="KW-0863">Zinc-finger</keyword>
<feature type="compositionally biased region" description="Acidic residues" evidence="5">
    <location>
        <begin position="470"/>
        <end position="489"/>
    </location>
</feature>
<keyword evidence="9" id="KW-1185">Reference proteome</keyword>
<feature type="compositionally biased region" description="Basic and acidic residues" evidence="5">
    <location>
        <begin position="490"/>
        <end position="504"/>
    </location>
</feature>
<dbReference type="OrthoDB" id="47172at2759"/>
<protein>
    <recommendedName>
        <fullName evidence="10">JmjC domain-containing protein</fullName>
    </recommendedName>
</protein>
<evidence type="ECO:0000256" key="3">
    <source>
        <dbReference type="ARBA" id="ARBA00022833"/>
    </source>
</evidence>
<dbReference type="STRING" id="1202772.A0A1V9Z2T9"/>
<evidence type="ECO:0000256" key="1">
    <source>
        <dbReference type="ARBA" id="ARBA00022723"/>
    </source>
</evidence>
<evidence type="ECO:0000256" key="4">
    <source>
        <dbReference type="PROSITE-ProRule" id="PRU00027"/>
    </source>
</evidence>
<feature type="domain" description="BED-type" evidence="6">
    <location>
        <begin position="14"/>
        <end position="75"/>
    </location>
</feature>
<organism evidence="8 9">
    <name type="scientific">Achlya hypogyna</name>
    <name type="common">Oomycete</name>
    <name type="synonym">Protoachlya hypogyna</name>
    <dbReference type="NCBI Taxonomy" id="1202772"/>
    <lineage>
        <taxon>Eukaryota</taxon>
        <taxon>Sar</taxon>
        <taxon>Stramenopiles</taxon>
        <taxon>Oomycota</taxon>
        <taxon>Saprolegniomycetes</taxon>
        <taxon>Saprolegniales</taxon>
        <taxon>Achlyaceae</taxon>
        <taxon>Achlya</taxon>
    </lineage>
</organism>
<sequence>METKALMAINRGGRPQDKIWDEFSKSNNAEVKDEVVSQLKTKRAWCMWCNHNFKADVKRMRKHVVNECQGVPESVRSKYHMSYETKPSSGITQGATQPWNSSTASRVVMKRKATTVRNTKPKAAKPDGTATVITEADTSEYPILDEDNILAKLVHPMSVADFMATHFRQKALVVHASADRYASLIESGMCNLDVEALLEATSSEELMAWVQTKDKKIESVKVDTVPMALTLHRAGHSLYMRASEELSSLLIPALAKDLGMGFATTSVFGELNGEIEIFCGKAGHTTDWHFDFMENFTVQLQGTKTWRLKKSTVPHPLRGCTPHYKTQDVVEQQLKLHRMADPAFPYHPDVAADGSDVVSVTLTPGSMLYFPGGMWHRVECADDEDSISMNLSMFSTPYADVVADAVRQLLLQTTEGRAGIYYDSVPAAHAHVAKVLADLQAQLASLAPADILPERLLLRGRSGQLHPDNGDDDENDDENSEENSEAGGDAEDHDHDHDHDGCGDHDEEDDDEDESEEEQTNVVDLSSPALLENESVAVARTARFRRNPLASIIAYADIPAIHLTTQRSDVPYPAQLFLLNVGFGHSSYASSMRVEFIVSEDQVPVLAALQATTGPFQLQDVVKPPRRSAQVLVHFLCHAGFLTQIDQA</sequence>
<comment type="caution">
    <text evidence="8">The sequence shown here is derived from an EMBL/GenBank/DDBJ whole genome shotgun (WGS) entry which is preliminary data.</text>
</comment>
<evidence type="ECO:0000313" key="9">
    <source>
        <dbReference type="Proteomes" id="UP000243579"/>
    </source>
</evidence>
<reference evidence="8 9" key="1">
    <citation type="journal article" date="2014" name="Genome Biol. Evol.">
        <title>The secreted proteins of Achlya hypogyna and Thraustotheca clavata identify the ancestral oomycete secretome and reveal gene acquisitions by horizontal gene transfer.</title>
        <authorList>
            <person name="Misner I."/>
            <person name="Blouin N."/>
            <person name="Leonard G."/>
            <person name="Richards T.A."/>
            <person name="Lane C.E."/>
        </authorList>
    </citation>
    <scope>NUCLEOTIDE SEQUENCE [LARGE SCALE GENOMIC DNA]</scope>
    <source>
        <strain evidence="8 9">ATCC 48635</strain>
    </source>
</reference>
<evidence type="ECO:0000313" key="8">
    <source>
        <dbReference type="EMBL" id="OQR92316.1"/>
    </source>
</evidence>
<name>A0A1V9Z2T9_ACHHY</name>
<dbReference type="PROSITE" id="PS51184">
    <property type="entry name" value="JMJC"/>
    <property type="match status" value="1"/>
</dbReference>
<dbReference type="EMBL" id="JNBR01000466">
    <property type="protein sequence ID" value="OQR92316.1"/>
    <property type="molecule type" value="Genomic_DNA"/>
</dbReference>
<dbReference type="InterPro" id="IPR041667">
    <property type="entry name" value="Cupin_8"/>
</dbReference>
<dbReference type="PANTHER" id="PTHR12461">
    <property type="entry name" value="HYPOXIA-INDUCIBLE FACTOR 1 ALPHA INHIBITOR-RELATED"/>
    <property type="match status" value="1"/>
</dbReference>
<dbReference type="PROSITE" id="PS50808">
    <property type="entry name" value="ZF_BED"/>
    <property type="match status" value="1"/>
</dbReference>
<evidence type="ECO:0000259" key="7">
    <source>
        <dbReference type="PROSITE" id="PS51184"/>
    </source>
</evidence>
<dbReference type="Proteomes" id="UP000243579">
    <property type="component" value="Unassembled WGS sequence"/>
</dbReference>
<evidence type="ECO:0000256" key="2">
    <source>
        <dbReference type="ARBA" id="ARBA00022771"/>
    </source>
</evidence>
<accession>A0A1V9Z2T9</accession>
<evidence type="ECO:0000259" key="6">
    <source>
        <dbReference type="PROSITE" id="PS50808"/>
    </source>
</evidence>